<keyword evidence="2" id="KW-1185">Reference proteome</keyword>
<proteinExistence type="predicted"/>
<organism evidence="1 2">
    <name type="scientific">Colletotrichum sojae</name>
    <dbReference type="NCBI Taxonomy" id="2175907"/>
    <lineage>
        <taxon>Eukaryota</taxon>
        <taxon>Fungi</taxon>
        <taxon>Dikarya</taxon>
        <taxon>Ascomycota</taxon>
        <taxon>Pezizomycotina</taxon>
        <taxon>Sordariomycetes</taxon>
        <taxon>Hypocreomycetidae</taxon>
        <taxon>Glomerellales</taxon>
        <taxon>Glomerellaceae</taxon>
        <taxon>Colletotrichum</taxon>
        <taxon>Colletotrichum orchidearum species complex</taxon>
    </lineage>
</organism>
<evidence type="ECO:0000313" key="1">
    <source>
        <dbReference type="EMBL" id="KAF6794619.1"/>
    </source>
</evidence>
<protein>
    <submittedName>
        <fullName evidence="1">Uncharacterized protein</fullName>
    </submittedName>
</protein>
<comment type="caution">
    <text evidence="1">The sequence shown here is derived from an EMBL/GenBank/DDBJ whole genome shotgun (WGS) entry which is preliminary data.</text>
</comment>
<dbReference type="AlphaFoldDB" id="A0A8H6MKX1"/>
<gene>
    <name evidence="1" type="ORF">CSOJ01_13662</name>
</gene>
<evidence type="ECO:0000313" key="2">
    <source>
        <dbReference type="Proteomes" id="UP000652219"/>
    </source>
</evidence>
<reference evidence="1 2" key="1">
    <citation type="journal article" date="2020" name="Phytopathology">
        <title>Genome Sequence Resources of Colletotrichum truncatum, C. plurivorum, C. musicola, and C. sojae: Four Species Pathogenic to Soybean (Glycine max).</title>
        <authorList>
            <person name="Rogerio F."/>
            <person name="Boufleur T.R."/>
            <person name="Ciampi-Guillardi M."/>
            <person name="Sukno S.A."/>
            <person name="Thon M.R."/>
            <person name="Massola Junior N.S."/>
            <person name="Baroncelli R."/>
        </authorList>
    </citation>
    <scope>NUCLEOTIDE SEQUENCE [LARGE SCALE GENOMIC DNA]</scope>
    <source>
        <strain evidence="1 2">LFN0009</strain>
    </source>
</reference>
<dbReference type="Proteomes" id="UP000652219">
    <property type="component" value="Unassembled WGS sequence"/>
</dbReference>
<name>A0A8H6MKX1_9PEZI</name>
<dbReference type="EMBL" id="WIGN01000407">
    <property type="protein sequence ID" value="KAF6794619.1"/>
    <property type="molecule type" value="Genomic_DNA"/>
</dbReference>
<accession>A0A8H6MKX1</accession>
<sequence>MKPTEHAWAGKSHSGRGTPAHIRLQFSNLSEKAYFWNLWKPSIEMRRLHSIVTLTGELYSMYGLSNI</sequence>